<keyword evidence="4" id="KW-1185">Reference proteome</keyword>
<gene>
    <name evidence="3" type="ORF">D9758_007671</name>
</gene>
<feature type="compositionally biased region" description="Polar residues" evidence="1">
    <location>
        <begin position="1"/>
        <end position="20"/>
    </location>
</feature>
<evidence type="ECO:0000313" key="3">
    <source>
        <dbReference type="EMBL" id="KAF5358616.1"/>
    </source>
</evidence>
<dbReference type="Proteomes" id="UP000559256">
    <property type="component" value="Unassembled WGS sequence"/>
</dbReference>
<dbReference type="Pfam" id="PF09994">
    <property type="entry name" value="T6SS_Tle1-like_cat"/>
    <property type="match status" value="1"/>
</dbReference>
<comment type="caution">
    <text evidence="3">The sequence shown here is derived from an EMBL/GenBank/DDBJ whole genome shotgun (WGS) entry which is preliminary data.</text>
</comment>
<dbReference type="PANTHER" id="PTHR33840:SF2">
    <property type="entry name" value="TLE1 PHOSPHOLIPASE DOMAIN-CONTAINING PROTEIN"/>
    <property type="match status" value="1"/>
</dbReference>
<dbReference type="InterPro" id="IPR029058">
    <property type="entry name" value="AB_hydrolase_fold"/>
</dbReference>
<feature type="domain" description="T6SS Phospholipase effector Tle1-like catalytic" evidence="2">
    <location>
        <begin position="112"/>
        <end position="437"/>
    </location>
</feature>
<dbReference type="SUPFAM" id="SSF53474">
    <property type="entry name" value="alpha/beta-Hydrolases"/>
    <property type="match status" value="1"/>
</dbReference>
<dbReference type="PANTHER" id="PTHR33840">
    <property type="match status" value="1"/>
</dbReference>
<dbReference type="AlphaFoldDB" id="A0A8H5G5A8"/>
<evidence type="ECO:0000256" key="1">
    <source>
        <dbReference type="SAM" id="MobiDB-lite"/>
    </source>
</evidence>
<proteinExistence type="predicted"/>
<feature type="compositionally biased region" description="Polar residues" evidence="1">
    <location>
        <begin position="62"/>
        <end position="85"/>
    </location>
</feature>
<feature type="compositionally biased region" description="Basic and acidic residues" evidence="1">
    <location>
        <begin position="338"/>
        <end position="353"/>
    </location>
</feature>
<accession>A0A8H5G5A8</accession>
<feature type="compositionally biased region" description="Basic and acidic residues" evidence="1">
    <location>
        <begin position="520"/>
        <end position="531"/>
    </location>
</feature>
<feature type="region of interest" description="Disordered" evidence="1">
    <location>
        <begin position="312"/>
        <end position="376"/>
    </location>
</feature>
<feature type="region of interest" description="Disordered" evidence="1">
    <location>
        <begin position="1"/>
        <end position="91"/>
    </location>
</feature>
<dbReference type="InterPro" id="IPR018712">
    <property type="entry name" value="Tle1-like_cat"/>
</dbReference>
<organism evidence="3 4">
    <name type="scientific">Tetrapyrgos nigripes</name>
    <dbReference type="NCBI Taxonomy" id="182062"/>
    <lineage>
        <taxon>Eukaryota</taxon>
        <taxon>Fungi</taxon>
        <taxon>Dikarya</taxon>
        <taxon>Basidiomycota</taxon>
        <taxon>Agaricomycotina</taxon>
        <taxon>Agaricomycetes</taxon>
        <taxon>Agaricomycetidae</taxon>
        <taxon>Agaricales</taxon>
        <taxon>Marasmiineae</taxon>
        <taxon>Marasmiaceae</taxon>
        <taxon>Tetrapyrgos</taxon>
    </lineage>
</organism>
<evidence type="ECO:0000259" key="2">
    <source>
        <dbReference type="Pfam" id="PF09994"/>
    </source>
</evidence>
<sequence length="707" mass="80173">MTQNESSNHNQEITMTSLTDTVVEHGPQSSPQRLPIPSFSSYVEIPEHDQAPEATGDEENDILSSPNGLLTLPLQTTSPAASSRTRPLPLRKDRNFDSRAIPETIPPVHENRTLVLCFDGTGDQFDADNSNVVQLFSLLKKDDSSKQMVYYQSGIGTYCSPQIPSPLMSKLDQTLDAMIAHTLDAHVMDGYEFLMQNYTVNDRICIFGFSRGAYTARSLAGMLHKQVPFAYKMYTRTDQVGWAQSDLFKRTFSRDVQIEFIGVWDTVDSVGIIPKRLPFTTSNTIVRTFRHALSLDERRAKFKANLWNRSTPVEQNLGTTPKHKQEMWFPDEPSESNHTQRDQGTGKEGEKGRQSHSRSRQSHEKDPSRPSFEWVDSDDQIQSSFEGQYSARDLLDRPTDVEEVWFAGCHCDVGGGSVKNFTRHSLARISLRWMVRECFKTRTGIMFDSSRLRLIGLDAATLYPVVTPRPDPLPAGNMKIRCHTSGDPQEAPGISTRVWSSFKDSIPLPGRKSKKPASLESKKKDQEKSFVDDEDRPPMMILPDTWSKVHSATAKFMGRMESVRNKLRKSTLDSDELTVEVKSPPPPDPMEVIDRGAPHGSLTEEEEELHDAMSPKYDQLKLTPGWWILEYIPMQSRFQRGDAAWVTTFGMNRARPRHIPRQTSDGVKIHRSVKMRMEAMHHKLKDGKPTKYAPKAPVNHDKITWVD</sequence>
<name>A0A8H5G5A8_9AGAR</name>
<evidence type="ECO:0000313" key="4">
    <source>
        <dbReference type="Proteomes" id="UP000559256"/>
    </source>
</evidence>
<dbReference type="EMBL" id="JAACJM010000049">
    <property type="protein sequence ID" value="KAF5358616.1"/>
    <property type="molecule type" value="Genomic_DNA"/>
</dbReference>
<reference evidence="3 4" key="1">
    <citation type="journal article" date="2020" name="ISME J.">
        <title>Uncovering the hidden diversity of litter-decomposition mechanisms in mushroom-forming fungi.</title>
        <authorList>
            <person name="Floudas D."/>
            <person name="Bentzer J."/>
            <person name="Ahren D."/>
            <person name="Johansson T."/>
            <person name="Persson P."/>
            <person name="Tunlid A."/>
        </authorList>
    </citation>
    <scope>NUCLEOTIDE SEQUENCE [LARGE SCALE GENOMIC DNA]</scope>
    <source>
        <strain evidence="3 4">CBS 291.85</strain>
    </source>
</reference>
<dbReference type="OrthoDB" id="3162439at2759"/>
<feature type="region of interest" description="Disordered" evidence="1">
    <location>
        <begin position="503"/>
        <end position="537"/>
    </location>
</feature>
<protein>
    <recommendedName>
        <fullName evidence="2">T6SS Phospholipase effector Tle1-like catalytic domain-containing protein</fullName>
    </recommendedName>
</protein>